<evidence type="ECO:0000313" key="1">
    <source>
        <dbReference type="EMBL" id="KKK92635.1"/>
    </source>
</evidence>
<name>A0A0F9A3C3_9ZZZZ</name>
<comment type="caution">
    <text evidence="1">The sequence shown here is derived from an EMBL/GenBank/DDBJ whole genome shotgun (WGS) entry which is preliminary data.</text>
</comment>
<proteinExistence type="predicted"/>
<dbReference type="EMBL" id="LAZR01048130">
    <property type="protein sequence ID" value="KKK92635.1"/>
    <property type="molecule type" value="Genomic_DNA"/>
</dbReference>
<dbReference type="AlphaFoldDB" id="A0A0F9A3C3"/>
<organism evidence="1">
    <name type="scientific">marine sediment metagenome</name>
    <dbReference type="NCBI Taxonomy" id="412755"/>
    <lineage>
        <taxon>unclassified sequences</taxon>
        <taxon>metagenomes</taxon>
        <taxon>ecological metagenomes</taxon>
    </lineage>
</organism>
<reference evidence="1" key="1">
    <citation type="journal article" date="2015" name="Nature">
        <title>Complex archaea that bridge the gap between prokaryotes and eukaryotes.</title>
        <authorList>
            <person name="Spang A."/>
            <person name="Saw J.H."/>
            <person name="Jorgensen S.L."/>
            <person name="Zaremba-Niedzwiedzka K."/>
            <person name="Martijn J."/>
            <person name="Lind A.E."/>
            <person name="van Eijk R."/>
            <person name="Schleper C."/>
            <person name="Guy L."/>
            <person name="Ettema T.J."/>
        </authorList>
    </citation>
    <scope>NUCLEOTIDE SEQUENCE</scope>
</reference>
<accession>A0A0F9A3C3</accession>
<protein>
    <submittedName>
        <fullName evidence="1">Uncharacterized protein</fullName>
    </submittedName>
</protein>
<gene>
    <name evidence="1" type="ORF">LCGC14_2700970</name>
</gene>
<sequence>MGEANIKRGEKWTKARELAVFQKRDKDVAWLDSQKSIVADMKEYAEDVAKKKAEDVAKKKAEEAKETDDIPY</sequence>